<gene>
    <name evidence="4" type="ORF">PROVRUST_04769</name>
</gene>
<evidence type="ECO:0000259" key="3">
    <source>
        <dbReference type="Pfam" id="PF10145"/>
    </source>
</evidence>
<feature type="transmembrane region" description="Helical" evidence="2">
    <location>
        <begin position="290"/>
        <end position="315"/>
    </location>
</feature>
<dbReference type="STRING" id="500637.PROVRUST_04769"/>
<keyword evidence="2" id="KW-0812">Transmembrane</keyword>
<evidence type="ECO:0000313" key="4">
    <source>
        <dbReference type="EMBL" id="EFB74009.1"/>
    </source>
</evidence>
<evidence type="ECO:0000256" key="2">
    <source>
        <dbReference type="SAM" id="Phobius"/>
    </source>
</evidence>
<keyword evidence="5" id="KW-1185">Reference proteome</keyword>
<dbReference type="NCBIfam" id="TIGR01760">
    <property type="entry name" value="tape_meas_TP901"/>
    <property type="match status" value="1"/>
</dbReference>
<dbReference type="HOGENOM" id="CLU_573106_0_0_6"/>
<dbReference type="AlphaFoldDB" id="D1NXX6"/>
<protein>
    <submittedName>
        <fullName evidence="4">Phage tail tape measure protein, TP901 family</fullName>
    </submittedName>
</protein>
<sequence length="469" mass="49989">ATTAFTANEVAQGQAFYAMAGFKPEQIKNAMKGTLSMSLAGDIDLATTADIGSNILTGFKLNSDEMNRVSDTLVATFTRSNVNLNMLGDTMKYVAPVAAGLGVDIETAAAAAGKLGDAGIQASMAGTGLKSILGRLAEPPKQAAEALTKLGIKTRDSKGNLREFTDILAELDKKTKKMGNAQRAGLFKHIAGEEAFAALTVLTDQAGTGQLQALIAEIKAAKGEAEKVAKTMTDNLDGDLKNLTSAYEDVGIQIFGGADSPLRDIAKSVTDIISSFGEWAKKNPEIVKTLTMITLGLGAVLAVGGGISLMIAAMIGPLAMAKLSLSVLGIKGSGFLSLLIKPIKLIGSAFMMLGRALLANPIILIITAIAGAAYLIYKHWDKIGPYVKGVWNLVAGIFKDAFDVIQSFIMKWTIEPIIKVWDGIVRYSKALWDGVSQIFNQFWEGIKSYVMNWTLVGLVYQHWDKNLFL</sequence>
<keyword evidence="2" id="KW-0472">Membrane</keyword>
<dbReference type="PANTHER" id="PTHR37813:SF1">
    <property type="entry name" value="FELS-2 PROPHAGE PROTEIN"/>
    <property type="match status" value="1"/>
</dbReference>
<reference evidence="4" key="1">
    <citation type="submission" date="2009-12" db="EMBL/GenBank/DDBJ databases">
        <authorList>
            <person name="Weinstock G."/>
            <person name="Sodergren E."/>
            <person name="Clifton S."/>
            <person name="Fulton L."/>
            <person name="Fulton B."/>
            <person name="Courtney L."/>
            <person name="Fronick C."/>
            <person name="Harrison M."/>
            <person name="Strong C."/>
            <person name="Farmer C."/>
            <person name="Delahaunty K."/>
            <person name="Markovic C."/>
            <person name="Hall O."/>
            <person name="Minx P."/>
            <person name="Tomlinson C."/>
            <person name="Mitreva M."/>
            <person name="Nelson J."/>
            <person name="Hou S."/>
            <person name="Wollam A."/>
            <person name="Pepin K.H."/>
            <person name="Johnson M."/>
            <person name="Bhonagiri V."/>
            <person name="Nash W.E."/>
            <person name="Warren W."/>
            <person name="Chinwalla A."/>
            <person name="Mardis E.R."/>
            <person name="Wilson R.K."/>
        </authorList>
    </citation>
    <scope>NUCLEOTIDE SEQUENCE [LARGE SCALE GENOMIC DNA]</scope>
    <source>
        <strain evidence="4">DSM 4541</strain>
    </source>
</reference>
<feature type="domain" description="Phage tail tape measure protein" evidence="3">
    <location>
        <begin position="2"/>
        <end position="192"/>
    </location>
</feature>
<organism evidence="4 5">
    <name type="scientific">Providencia rustigianii DSM 4541</name>
    <dbReference type="NCBI Taxonomy" id="500637"/>
    <lineage>
        <taxon>Bacteria</taxon>
        <taxon>Pseudomonadati</taxon>
        <taxon>Pseudomonadota</taxon>
        <taxon>Gammaproteobacteria</taxon>
        <taxon>Enterobacterales</taxon>
        <taxon>Morganellaceae</taxon>
        <taxon>Providencia</taxon>
    </lineage>
</organism>
<keyword evidence="2" id="KW-1133">Transmembrane helix</keyword>
<dbReference type="EMBL" id="ABXV02000007">
    <property type="protein sequence ID" value="EFB74009.1"/>
    <property type="molecule type" value="Genomic_DNA"/>
</dbReference>
<evidence type="ECO:0000256" key="1">
    <source>
        <dbReference type="ARBA" id="ARBA00022612"/>
    </source>
</evidence>
<proteinExistence type="predicted"/>
<comment type="caution">
    <text evidence="4">The sequence shown here is derived from an EMBL/GenBank/DDBJ whole genome shotgun (WGS) entry which is preliminary data.</text>
</comment>
<evidence type="ECO:0000313" key="5">
    <source>
        <dbReference type="Proteomes" id="UP000005512"/>
    </source>
</evidence>
<feature type="transmembrane region" description="Helical" evidence="2">
    <location>
        <begin position="352"/>
        <end position="377"/>
    </location>
</feature>
<feature type="non-terminal residue" evidence="4">
    <location>
        <position position="1"/>
    </location>
</feature>
<feature type="transmembrane region" description="Helical" evidence="2">
    <location>
        <begin position="321"/>
        <end position="340"/>
    </location>
</feature>
<dbReference type="eggNOG" id="COG5283">
    <property type="taxonomic scope" value="Bacteria"/>
</dbReference>
<dbReference type="PANTHER" id="PTHR37813">
    <property type="entry name" value="FELS-2 PROPHAGE PROTEIN"/>
    <property type="match status" value="1"/>
</dbReference>
<name>D1NXX6_9GAMM</name>
<accession>D1NXX6</accession>
<dbReference type="InterPro" id="IPR010090">
    <property type="entry name" value="Phage_tape_meas"/>
</dbReference>
<keyword evidence="1" id="KW-1188">Viral release from host cell</keyword>
<dbReference type="eggNOG" id="COG5412">
    <property type="taxonomic scope" value="Bacteria"/>
</dbReference>
<dbReference type="Pfam" id="PF10145">
    <property type="entry name" value="PhageMin_Tail"/>
    <property type="match status" value="1"/>
</dbReference>
<dbReference type="Proteomes" id="UP000005512">
    <property type="component" value="Unassembled WGS sequence"/>
</dbReference>
<dbReference type="RefSeq" id="WP_006812849.1">
    <property type="nucleotide sequence ID" value="NZ_GG703817.1"/>
</dbReference>